<dbReference type="EMBL" id="WEKV01000016">
    <property type="protein sequence ID" value="KAB7783450.1"/>
    <property type="molecule type" value="Genomic_DNA"/>
</dbReference>
<protein>
    <submittedName>
        <fullName evidence="2">Uncharacterized protein</fullName>
    </submittedName>
</protein>
<evidence type="ECO:0000313" key="3">
    <source>
        <dbReference type="Proteomes" id="UP000469949"/>
    </source>
</evidence>
<evidence type="ECO:0000313" key="2">
    <source>
        <dbReference type="EMBL" id="KAB7783450.1"/>
    </source>
</evidence>
<organism evidence="2 3">
    <name type="scientific">Methylorubrum populi</name>
    <dbReference type="NCBI Taxonomy" id="223967"/>
    <lineage>
        <taxon>Bacteria</taxon>
        <taxon>Pseudomonadati</taxon>
        <taxon>Pseudomonadota</taxon>
        <taxon>Alphaproteobacteria</taxon>
        <taxon>Hyphomicrobiales</taxon>
        <taxon>Methylobacteriaceae</taxon>
        <taxon>Methylorubrum</taxon>
    </lineage>
</organism>
<dbReference type="Proteomes" id="UP000469949">
    <property type="component" value="Unassembled WGS sequence"/>
</dbReference>
<sequence length="124" mass="13526">MPTVTVAASYTRRLVESRARETGASVKDAARDVAAHLRQPYGSIWGLLFRAPKTVSAELLVALQEAVERQVRREINALENELLAVRLGSLRRDDRALEEIEAGIAGLKARLRNAASETAGPHQG</sequence>
<gene>
    <name evidence="2" type="ORF">F8B43_4012</name>
</gene>
<proteinExistence type="predicted"/>
<accession>A0A833N0F9</accession>
<name>A0A833N0F9_9HYPH</name>
<keyword evidence="1" id="KW-0175">Coiled coil</keyword>
<dbReference type="RefSeq" id="WP_152278125.1">
    <property type="nucleotide sequence ID" value="NZ_WEKV01000016.1"/>
</dbReference>
<reference evidence="2 3" key="1">
    <citation type="submission" date="2019-10" db="EMBL/GenBank/DDBJ databases">
        <title>Draft Genome Sequence of the Caffeine Degrading Methylotroph Methylorubrum populi PINKEL.</title>
        <authorList>
            <person name="Dawson S.C."/>
            <person name="Zhang X."/>
            <person name="Wright M.E."/>
            <person name="Sharma G."/>
            <person name="Langner J.T."/>
            <person name="Ditty J.L."/>
            <person name="Subuyuj G.A."/>
        </authorList>
    </citation>
    <scope>NUCLEOTIDE SEQUENCE [LARGE SCALE GENOMIC DNA]</scope>
    <source>
        <strain evidence="2 3">Pinkel</strain>
    </source>
</reference>
<dbReference type="AlphaFoldDB" id="A0A833N0F9"/>
<feature type="coiled-coil region" evidence="1">
    <location>
        <begin position="61"/>
        <end position="117"/>
    </location>
</feature>
<evidence type="ECO:0000256" key="1">
    <source>
        <dbReference type="SAM" id="Coils"/>
    </source>
</evidence>
<comment type="caution">
    <text evidence="2">The sequence shown here is derived from an EMBL/GenBank/DDBJ whole genome shotgun (WGS) entry which is preliminary data.</text>
</comment>